<sequence length="82" mass="9019">MRQARRSTGAGLPRAVRRCAARQPTHAFPQGAPDQPDQQRASEAAGQHHHQRDPGMGQGQRQTADHHGVFGGRRHPVAGRFR</sequence>
<accession>A0A9P6Y8Q8</accession>
<name>A0A9P6Y8Q8_9FUNG</name>
<comment type="caution">
    <text evidence="2">The sequence shown here is derived from an EMBL/GenBank/DDBJ whole genome shotgun (WGS) entry which is preliminary data.</text>
</comment>
<evidence type="ECO:0000313" key="3">
    <source>
        <dbReference type="Proteomes" id="UP000740926"/>
    </source>
</evidence>
<evidence type="ECO:0000256" key="1">
    <source>
        <dbReference type="SAM" id="MobiDB-lite"/>
    </source>
</evidence>
<evidence type="ECO:0000313" key="2">
    <source>
        <dbReference type="EMBL" id="KAG1542205.1"/>
    </source>
</evidence>
<reference evidence="2 3" key="1">
    <citation type="journal article" date="2020" name="Microb. Genom.">
        <title>Genetic diversity of clinical and environmental Mucorales isolates obtained from an investigation of mucormycosis cases among solid organ transplant recipients.</title>
        <authorList>
            <person name="Nguyen M.H."/>
            <person name="Kaul D."/>
            <person name="Muto C."/>
            <person name="Cheng S.J."/>
            <person name="Richter R.A."/>
            <person name="Bruno V.M."/>
            <person name="Liu G."/>
            <person name="Beyhan S."/>
            <person name="Sundermann A.J."/>
            <person name="Mounaud S."/>
            <person name="Pasculle A.W."/>
            <person name="Nierman W.C."/>
            <person name="Driscoll E."/>
            <person name="Cumbie R."/>
            <person name="Clancy C.J."/>
            <person name="Dupont C.L."/>
        </authorList>
    </citation>
    <scope>NUCLEOTIDE SEQUENCE [LARGE SCALE GENOMIC DNA]</scope>
    <source>
        <strain evidence="2 3">GL24</strain>
    </source>
</reference>
<dbReference type="AlphaFoldDB" id="A0A9P6Y8Q8"/>
<keyword evidence="3" id="KW-1185">Reference proteome</keyword>
<feature type="compositionally biased region" description="Basic residues" evidence="1">
    <location>
        <begin position="72"/>
        <end position="82"/>
    </location>
</feature>
<protein>
    <submittedName>
        <fullName evidence="2">Uncharacterized protein</fullName>
    </submittedName>
</protein>
<feature type="region of interest" description="Disordered" evidence="1">
    <location>
        <begin position="1"/>
        <end position="82"/>
    </location>
</feature>
<organism evidence="2 3">
    <name type="scientific">Rhizopus delemar</name>
    <dbReference type="NCBI Taxonomy" id="936053"/>
    <lineage>
        <taxon>Eukaryota</taxon>
        <taxon>Fungi</taxon>
        <taxon>Fungi incertae sedis</taxon>
        <taxon>Mucoromycota</taxon>
        <taxon>Mucoromycotina</taxon>
        <taxon>Mucoromycetes</taxon>
        <taxon>Mucorales</taxon>
        <taxon>Mucorineae</taxon>
        <taxon>Rhizopodaceae</taxon>
        <taxon>Rhizopus</taxon>
    </lineage>
</organism>
<gene>
    <name evidence="2" type="ORF">G6F50_014132</name>
</gene>
<dbReference type="Proteomes" id="UP000740926">
    <property type="component" value="Unassembled WGS sequence"/>
</dbReference>
<dbReference type="EMBL" id="JAANIU010006370">
    <property type="protein sequence ID" value="KAG1542205.1"/>
    <property type="molecule type" value="Genomic_DNA"/>
</dbReference>
<proteinExistence type="predicted"/>